<sequence>MVTMGSGSSGLAGHLEKLARQAAELDVPAPVTEELTEHIGHPQQLADAALLWREAAAAVEEAAGDVRSRLAGIDSAWEGRAAEAFVAQLQQYGPEANDLVDALRAVAEALEHTADGVLTVLSDFGELAAETAEAVDRALDAGNTELAREQLAALQDPGDNAVESLTGIYRKLGEFCRRLADECEPPAASAAPAEPAGSTAPAGSTGPAAAAPAGGTEPASAGAGASAPGAGQATGSVPGSGQAAGEDVESPLPPGGSTAAGEPPQQPAAAPAAAAGAAAGSAGGMYGMAPMGMMRGGTGAQGDQERRNASRLKSDPKELFGTPQEGNQAVLGEPDSEAEDEISDSDWAAVGEPDGDLADLLSDGALEPGDKTSS</sequence>
<dbReference type="Gene3D" id="1.10.287.1060">
    <property type="entry name" value="ESAT-6-like"/>
    <property type="match status" value="1"/>
</dbReference>
<proteinExistence type="predicted"/>
<dbReference type="eggNOG" id="COG4842">
    <property type="taxonomic scope" value="Bacteria"/>
</dbReference>
<evidence type="ECO:0000313" key="3">
    <source>
        <dbReference type="Proteomes" id="UP000031419"/>
    </source>
</evidence>
<organism evidence="2 3">
    <name type="scientific">Saccharopolyspora rectivirgula</name>
    <dbReference type="NCBI Taxonomy" id="28042"/>
    <lineage>
        <taxon>Bacteria</taxon>
        <taxon>Bacillati</taxon>
        <taxon>Actinomycetota</taxon>
        <taxon>Actinomycetes</taxon>
        <taxon>Pseudonocardiales</taxon>
        <taxon>Pseudonocardiaceae</taxon>
        <taxon>Saccharopolyspora</taxon>
    </lineage>
</organism>
<dbReference type="AlphaFoldDB" id="A0A073AZK9"/>
<dbReference type="InterPro" id="IPR036689">
    <property type="entry name" value="ESAT-6-like_sf"/>
</dbReference>
<protein>
    <recommendedName>
        <fullName evidence="4">Endo-1,4-beta-glucanase</fullName>
    </recommendedName>
</protein>
<evidence type="ECO:0000313" key="2">
    <source>
        <dbReference type="EMBL" id="KEI45183.1"/>
    </source>
</evidence>
<feature type="region of interest" description="Disordered" evidence="1">
    <location>
        <begin position="290"/>
        <end position="374"/>
    </location>
</feature>
<evidence type="ECO:0008006" key="4">
    <source>
        <dbReference type="Google" id="ProtNLM"/>
    </source>
</evidence>
<gene>
    <name evidence="2" type="ORF">GU90_05205</name>
</gene>
<comment type="caution">
    <text evidence="2">The sequence shown here is derived from an EMBL/GenBank/DDBJ whole genome shotgun (WGS) entry which is preliminary data.</text>
</comment>
<name>A0A073AZK9_9PSEU</name>
<keyword evidence="3" id="KW-1185">Reference proteome</keyword>
<feature type="compositionally biased region" description="Low complexity" evidence="1">
    <location>
        <begin position="259"/>
        <end position="273"/>
    </location>
</feature>
<feature type="region of interest" description="Disordered" evidence="1">
    <location>
        <begin position="187"/>
        <end position="273"/>
    </location>
</feature>
<dbReference type="STRING" id="28042.GU90_05205"/>
<feature type="compositionally biased region" description="Acidic residues" evidence="1">
    <location>
        <begin position="334"/>
        <end position="344"/>
    </location>
</feature>
<dbReference type="EMBL" id="JNVU01000014">
    <property type="protein sequence ID" value="KEI45183.1"/>
    <property type="molecule type" value="Genomic_DNA"/>
</dbReference>
<dbReference type="Proteomes" id="UP000031419">
    <property type="component" value="Unassembled WGS sequence"/>
</dbReference>
<dbReference type="InterPro" id="IPR010310">
    <property type="entry name" value="T7SS_ESAT-6-like"/>
</dbReference>
<feature type="compositionally biased region" description="Low complexity" evidence="1">
    <location>
        <begin position="187"/>
        <end position="236"/>
    </location>
</feature>
<reference evidence="2 3" key="1">
    <citation type="submission" date="2014-06" db="EMBL/GenBank/DDBJ databases">
        <title>Saccharopolyspora rectivirgula DSM-43113 Genome sequencing.</title>
        <authorList>
            <person name="Barrera C."/>
            <person name="Millon L."/>
            <person name="Rognon B."/>
            <person name="Zaugg C."/>
            <person name="Monod M."/>
        </authorList>
    </citation>
    <scope>NUCLEOTIDE SEQUENCE [LARGE SCALE GENOMIC DNA]</scope>
    <source>
        <strain evidence="2 3">DSM 43113</strain>
    </source>
</reference>
<dbReference type="Pfam" id="PF06013">
    <property type="entry name" value="WXG100"/>
    <property type="match status" value="1"/>
</dbReference>
<accession>A0A073AZK9</accession>
<feature type="compositionally biased region" description="Basic and acidic residues" evidence="1">
    <location>
        <begin position="303"/>
        <end position="318"/>
    </location>
</feature>
<evidence type="ECO:0000256" key="1">
    <source>
        <dbReference type="SAM" id="MobiDB-lite"/>
    </source>
</evidence>
<dbReference type="SUPFAM" id="SSF140453">
    <property type="entry name" value="EsxAB dimer-like"/>
    <property type="match status" value="1"/>
</dbReference>
<dbReference type="NCBIfam" id="TIGR03930">
    <property type="entry name" value="WXG100_ESAT6"/>
    <property type="match status" value="1"/>
</dbReference>